<evidence type="ECO:0000256" key="1">
    <source>
        <dbReference type="SAM" id="MobiDB-lite"/>
    </source>
</evidence>
<dbReference type="HOGENOM" id="CLU_1893602_0_0_11"/>
<accession>U3PDE0</accession>
<feature type="region of interest" description="Disordered" evidence="1">
    <location>
        <begin position="1"/>
        <end position="98"/>
    </location>
</feature>
<reference evidence="2 3" key="1">
    <citation type="journal article" date="2013" name="Genome Announc.">
        <title>Complete Genome Sequence of Leifsonia xyli subsp. cynodontis Strain DSM46306, a Gram-Positive Bacterial Pathogen of Grasses.</title>
        <authorList>
            <person name="Monteiro-Vitorello C.B."/>
            <person name="Zerillo M.M."/>
            <person name="Van Sluys M.A."/>
            <person name="Camargo L.E."/>
            <person name="Kitajima J.P."/>
        </authorList>
    </citation>
    <scope>NUCLEOTIDE SEQUENCE [LARGE SCALE GENOMIC DNA]</scope>
    <source>
        <strain evidence="2 3">DSM 46306</strain>
    </source>
</reference>
<organism evidence="2 3">
    <name type="scientific">Leifsonia xyli subsp. cynodontis DSM 46306</name>
    <dbReference type="NCBI Taxonomy" id="1389489"/>
    <lineage>
        <taxon>Bacteria</taxon>
        <taxon>Bacillati</taxon>
        <taxon>Actinomycetota</taxon>
        <taxon>Actinomycetes</taxon>
        <taxon>Micrococcales</taxon>
        <taxon>Microbacteriaceae</taxon>
        <taxon>Leifsonia</taxon>
    </lineage>
</organism>
<feature type="compositionally biased region" description="Acidic residues" evidence="1">
    <location>
        <begin position="68"/>
        <end position="81"/>
    </location>
</feature>
<evidence type="ECO:0000313" key="3">
    <source>
        <dbReference type="Proteomes" id="UP000016743"/>
    </source>
</evidence>
<keyword evidence="3" id="KW-1185">Reference proteome</keyword>
<protein>
    <submittedName>
        <fullName evidence="2">Uncharacterized protein</fullName>
    </submittedName>
</protein>
<proteinExistence type="predicted"/>
<dbReference type="Proteomes" id="UP000016743">
    <property type="component" value="Chromosome"/>
</dbReference>
<dbReference type="STRING" id="1389489.O159_15010"/>
<name>U3PDE0_LEIXC</name>
<dbReference type="AlphaFoldDB" id="U3PDE0"/>
<dbReference type="KEGG" id="lxy:O159_15010"/>
<sequence length="134" mass="14096">MDGERARSEQGGGGERERQGGERGRADDRNGDVAAGGIHPVVGPADRELSEQDGESEQCQPPGRVTEPESEPGGDDGDDEGGAGVAAQEQRDGRAPGRHGLIVSLRAAGERERVGRRFFGFSGIVVRCRPLHGL</sequence>
<gene>
    <name evidence="2" type="ORF">O159_15010</name>
</gene>
<dbReference type="EMBL" id="CP006734">
    <property type="protein sequence ID" value="AGW41553.1"/>
    <property type="molecule type" value="Genomic_DNA"/>
</dbReference>
<evidence type="ECO:0000313" key="2">
    <source>
        <dbReference type="EMBL" id="AGW41553.1"/>
    </source>
</evidence>
<feature type="compositionally biased region" description="Basic and acidic residues" evidence="1">
    <location>
        <begin position="1"/>
        <end position="31"/>
    </location>
</feature>